<name>A0ABN2GUE2_9ACTN</name>
<keyword evidence="2" id="KW-1185">Reference proteome</keyword>
<evidence type="ECO:0008006" key="3">
    <source>
        <dbReference type="Google" id="ProtNLM"/>
    </source>
</evidence>
<comment type="caution">
    <text evidence="1">The sequence shown here is derived from an EMBL/GenBank/DDBJ whole genome shotgun (WGS) entry which is preliminary data.</text>
</comment>
<dbReference type="Proteomes" id="UP001500280">
    <property type="component" value="Unassembled WGS sequence"/>
</dbReference>
<reference evidence="1 2" key="1">
    <citation type="journal article" date="2019" name="Int. J. Syst. Evol. Microbiol.">
        <title>The Global Catalogue of Microorganisms (GCM) 10K type strain sequencing project: providing services to taxonomists for standard genome sequencing and annotation.</title>
        <authorList>
            <consortium name="The Broad Institute Genomics Platform"/>
            <consortium name="The Broad Institute Genome Sequencing Center for Infectious Disease"/>
            <person name="Wu L."/>
            <person name="Ma J."/>
        </authorList>
    </citation>
    <scope>NUCLEOTIDE SEQUENCE [LARGE SCALE GENOMIC DNA]</scope>
    <source>
        <strain evidence="1 2">JCM 14307</strain>
    </source>
</reference>
<proteinExistence type="predicted"/>
<protein>
    <recommendedName>
        <fullName evidence="3">SPOR domain-containing protein</fullName>
    </recommendedName>
</protein>
<organism evidence="1 2">
    <name type="scientific">Kribbella yunnanensis</name>
    <dbReference type="NCBI Taxonomy" id="190194"/>
    <lineage>
        <taxon>Bacteria</taxon>
        <taxon>Bacillati</taxon>
        <taxon>Actinomycetota</taxon>
        <taxon>Actinomycetes</taxon>
        <taxon>Propionibacteriales</taxon>
        <taxon>Kribbellaceae</taxon>
        <taxon>Kribbella</taxon>
    </lineage>
</organism>
<accession>A0ABN2GUE2</accession>
<dbReference type="EMBL" id="BAAANF010000006">
    <property type="protein sequence ID" value="GAA1676996.1"/>
    <property type="molecule type" value="Genomic_DNA"/>
</dbReference>
<gene>
    <name evidence="1" type="ORF">GCM10009745_20420</name>
</gene>
<evidence type="ECO:0000313" key="1">
    <source>
        <dbReference type="EMBL" id="GAA1676996.1"/>
    </source>
</evidence>
<sequence length="218" mass="24131">MGELEVLSEGRSLEPVLHHAGEQLLRAGDRADRELVQRCSAALQQRDAEGDRELAAELLAELSPAEPAARPALTAVPVDLSLLGSALDGDPMQGDGALDLMTGDVYPPGLLDADPPEWFADDSEDLDDERIRYFQPESSSGYWDMRDFTSSLADGPLKEQLRQALEGKGAFRRFRRVLDGEAVQDQLTRWTLFRDERQLGRARAWLAAAGYRPSIPTR</sequence>
<evidence type="ECO:0000313" key="2">
    <source>
        <dbReference type="Proteomes" id="UP001500280"/>
    </source>
</evidence>